<evidence type="ECO:0000256" key="10">
    <source>
        <dbReference type="ARBA" id="ARBA00030717"/>
    </source>
</evidence>
<accession>A0A0R2PQ46</accession>
<evidence type="ECO:0000256" key="11">
    <source>
        <dbReference type="ARBA" id="ARBA00049115"/>
    </source>
</evidence>
<comment type="catalytic activity">
    <reaction evidence="11">
        <text>N(6)-(1,2-dicarboxyethyl)-AMP = fumarate + AMP</text>
        <dbReference type="Rhea" id="RHEA:16853"/>
        <dbReference type="ChEBI" id="CHEBI:29806"/>
        <dbReference type="ChEBI" id="CHEBI:57567"/>
        <dbReference type="ChEBI" id="CHEBI:456215"/>
        <dbReference type="EC" id="4.3.2.2"/>
    </reaction>
    <physiologicalReaction direction="left-to-right" evidence="11">
        <dbReference type="Rhea" id="RHEA:16854"/>
    </physiologicalReaction>
</comment>
<dbReference type="AlphaFoldDB" id="A0A0R2PQ46"/>
<dbReference type="SUPFAM" id="SSF48557">
    <property type="entry name" value="L-aspartase-like"/>
    <property type="match status" value="1"/>
</dbReference>
<dbReference type="PROSITE" id="PS00163">
    <property type="entry name" value="FUMARATE_LYASES"/>
    <property type="match status" value="1"/>
</dbReference>
<comment type="function">
    <text evidence="9">Catalyzes two reactions in de novo purine nucleotide biosynthesis. Catalyzes the breakdown of 5-aminoimidazole- (N-succinylocarboxamide) ribotide (SAICAR or 2-[5-amino-1-(5-phospho-beta-D-ribosyl)imidazole-4-carboxamido]succinate) to 5-aminoimidazole-4-carboxamide ribotide (AICAR or 5-amino-1-(5-phospho-beta-D-ribosyl)imidazole-4-carboxamide) and fumarate, and of adenylosuccinate (ADS or N(6)-(1,2-dicarboxyethyl)-AMP) to adenosine monophosphate (AMP) and fumarate.</text>
</comment>
<dbReference type="Gene3D" id="1.10.275.10">
    <property type="entry name" value="Fumarase/aspartase (N-terminal domain)"/>
    <property type="match status" value="1"/>
</dbReference>
<dbReference type="Gene3D" id="1.20.200.10">
    <property type="entry name" value="Fumarase/aspartase (Central domain)"/>
    <property type="match status" value="1"/>
</dbReference>
<evidence type="ECO:0000256" key="3">
    <source>
        <dbReference type="ARBA" id="ARBA00008273"/>
    </source>
</evidence>
<dbReference type="GO" id="GO:0044208">
    <property type="term" value="P:'de novo' AMP biosynthetic process"/>
    <property type="evidence" value="ECO:0007669"/>
    <property type="project" value="UniProtKB-UniPathway"/>
</dbReference>
<comment type="caution">
    <text evidence="16">The sequence shown here is derived from an EMBL/GenBank/DDBJ whole genome shotgun (WGS) entry which is preliminary data.</text>
</comment>
<dbReference type="InterPro" id="IPR013539">
    <property type="entry name" value="PurB_C"/>
</dbReference>
<dbReference type="PRINTS" id="PR00149">
    <property type="entry name" value="FUMRATELYASE"/>
</dbReference>
<dbReference type="GO" id="GO:0070626">
    <property type="term" value="F:(S)-2-(5-amino-1-(5-phospho-D-ribosyl)imidazole-4-carboxamido) succinate lyase (fumarate-forming) activity"/>
    <property type="evidence" value="ECO:0007669"/>
    <property type="project" value="RHEA"/>
</dbReference>
<comment type="catalytic activity">
    <reaction evidence="8">
        <text>(2S)-2-[5-amino-1-(5-phospho-beta-D-ribosyl)imidazole-4-carboxamido]succinate = 5-amino-1-(5-phospho-beta-D-ribosyl)imidazole-4-carboxamide + fumarate</text>
        <dbReference type="Rhea" id="RHEA:23920"/>
        <dbReference type="ChEBI" id="CHEBI:29806"/>
        <dbReference type="ChEBI" id="CHEBI:58443"/>
        <dbReference type="ChEBI" id="CHEBI:58475"/>
        <dbReference type="EC" id="4.3.2.2"/>
    </reaction>
    <physiologicalReaction direction="left-to-right" evidence="8">
        <dbReference type="Rhea" id="RHEA:23921"/>
    </physiologicalReaction>
</comment>
<dbReference type="UniPathway" id="UPA00075">
    <property type="reaction ID" value="UER00336"/>
</dbReference>
<evidence type="ECO:0000256" key="1">
    <source>
        <dbReference type="ARBA" id="ARBA00004706"/>
    </source>
</evidence>
<dbReference type="Gene3D" id="1.10.40.30">
    <property type="entry name" value="Fumarase/aspartase (C-terminal domain)"/>
    <property type="match status" value="1"/>
</dbReference>
<name>A0A0R2PQ46_9GAMM</name>
<evidence type="ECO:0000256" key="2">
    <source>
        <dbReference type="ARBA" id="ARBA00004734"/>
    </source>
</evidence>
<dbReference type="PANTHER" id="PTHR43411:SF1">
    <property type="entry name" value="ADENYLOSUCCINATE LYASE"/>
    <property type="match status" value="1"/>
</dbReference>
<evidence type="ECO:0000313" key="16">
    <source>
        <dbReference type="EMBL" id="KRO40142.1"/>
    </source>
</evidence>
<dbReference type="InterPro" id="IPR047136">
    <property type="entry name" value="PurB_bact"/>
</dbReference>
<evidence type="ECO:0000259" key="15">
    <source>
        <dbReference type="Pfam" id="PF08328"/>
    </source>
</evidence>
<dbReference type="NCBIfam" id="NF006764">
    <property type="entry name" value="PRK09285.1"/>
    <property type="match status" value="1"/>
</dbReference>
<feature type="domain" description="Adenylosuccinate lyase PurB C-terminal" evidence="15">
    <location>
        <begin position="327"/>
        <end position="441"/>
    </location>
</feature>
<evidence type="ECO:0000256" key="6">
    <source>
        <dbReference type="ARBA" id="ARBA00022755"/>
    </source>
</evidence>
<dbReference type="EC" id="4.3.2.2" evidence="4 12"/>
<dbReference type="GO" id="GO:0006189">
    <property type="term" value="P:'de novo' IMP biosynthetic process"/>
    <property type="evidence" value="ECO:0007669"/>
    <property type="project" value="UniProtKB-UniPathway"/>
</dbReference>
<sequence>MKIEQLISPLDNRYNDKIVDLAINFSESNLNKVRFEIEIEWLIFLCTDGGKNFPSLSKAHLKNLDLLKVSFSDKSAKRIKSIESKTNHDVKAVEYFIREELQKSSNLKNFEHLVHFALTSEDINSLSYAILLKDALAIYIKQLDVVVKEISKRARAWATIPMLARTHGQAASPSTLGKEMKVFSERLKRQRDALKSMTPMAKFGGATGNFHTLQITDSNVDWVSKTKKFLSSFKVEQNSMTTQIEPHDGIAEIAHCIQRINNILIDFNQDAWLYISNELFTLKLKDGEVGSSTMPHKVNPIDFENSEGNLGLSNAMMEFFANKLTKSRLQRDLSDSTVLRNLGVGFGYSYVGFLSTLKGLSKLQPNKIKAKEELENNWQILAEALQIIMKLEGLDNAYEIVKAKTRGLSLTQKSYTALVETLEVSDQAKAKLKALTPLNYIGIAEKLAKS</sequence>
<evidence type="ECO:0000256" key="8">
    <source>
        <dbReference type="ARBA" id="ARBA00024477"/>
    </source>
</evidence>
<keyword evidence="6 13" id="KW-0658">Purine biosynthesis</keyword>
<proteinExistence type="inferred from homology"/>
<evidence type="ECO:0000256" key="4">
    <source>
        <dbReference type="ARBA" id="ARBA00012339"/>
    </source>
</evidence>
<dbReference type="Pfam" id="PF08328">
    <property type="entry name" value="ASL_C"/>
    <property type="match status" value="1"/>
</dbReference>
<dbReference type="InterPro" id="IPR020557">
    <property type="entry name" value="Fumarate_lyase_CS"/>
</dbReference>
<dbReference type="Pfam" id="PF00206">
    <property type="entry name" value="Lyase_1"/>
    <property type="match status" value="1"/>
</dbReference>
<dbReference type="PANTHER" id="PTHR43411">
    <property type="entry name" value="ADENYLOSUCCINATE LYASE"/>
    <property type="match status" value="1"/>
</dbReference>
<dbReference type="GO" id="GO:0004018">
    <property type="term" value="F:N6-(1,2-dicarboxyethyl)AMP AMP-lyase (fumarate-forming) activity"/>
    <property type="evidence" value="ECO:0007669"/>
    <property type="project" value="UniProtKB-UniRule"/>
</dbReference>
<evidence type="ECO:0000256" key="5">
    <source>
        <dbReference type="ARBA" id="ARBA00017058"/>
    </source>
</evidence>
<comment type="pathway">
    <text evidence="2 13">Purine metabolism; AMP biosynthesis via de novo pathway; AMP from IMP: step 2/2.</text>
</comment>
<evidence type="ECO:0000313" key="17">
    <source>
        <dbReference type="Proteomes" id="UP000050874"/>
    </source>
</evidence>
<organism evidence="16 17">
    <name type="scientific">SAR86 cluster bacterium BACL1 MAG-120920-bin57</name>
    <dbReference type="NCBI Taxonomy" id="1655571"/>
    <lineage>
        <taxon>Bacteria</taxon>
        <taxon>Pseudomonadati</taxon>
        <taxon>Pseudomonadota</taxon>
        <taxon>Gammaproteobacteria</taxon>
        <taxon>SAR86 cluster</taxon>
    </lineage>
</organism>
<dbReference type="UniPathway" id="UPA00074">
    <property type="reaction ID" value="UER00132"/>
</dbReference>
<evidence type="ECO:0000259" key="14">
    <source>
        <dbReference type="Pfam" id="PF00206"/>
    </source>
</evidence>
<dbReference type="Proteomes" id="UP000050874">
    <property type="component" value="Unassembled WGS sequence"/>
</dbReference>
<evidence type="ECO:0000256" key="7">
    <source>
        <dbReference type="ARBA" id="ARBA00023239"/>
    </source>
</evidence>
<protein>
    <recommendedName>
        <fullName evidence="5 12">Adenylosuccinate lyase</fullName>
        <shortName evidence="13">ASL</shortName>
        <ecNumber evidence="4 12">4.3.2.2</ecNumber>
    </recommendedName>
    <alternativeName>
        <fullName evidence="10 13">Adenylosuccinase</fullName>
    </alternativeName>
</protein>
<evidence type="ECO:0000256" key="13">
    <source>
        <dbReference type="RuleBase" id="RU361172"/>
    </source>
</evidence>
<dbReference type="InterPro" id="IPR000362">
    <property type="entry name" value="Fumarate_lyase_fam"/>
</dbReference>
<evidence type="ECO:0000256" key="12">
    <source>
        <dbReference type="NCBIfam" id="TIGR00928"/>
    </source>
</evidence>
<dbReference type="InterPro" id="IPR022761">
    <property type="entry name" value="Fumarate_lyase_N"/>
</dbReference>
<comment type="similarity">
    <text evidence="3 13">Belongs to the lyase 1 family. Adenylosuccinate lyase subfamily.</text>
</comment>
<evidence type="ECO:0000256" key="9">
    <source>
        <dbReference type="ARBA" id="ARBA00025012"/>
    </source>
</evidence>
<dbReference type="EMBL" id="LIAV01000173">
    <property type="protein sequence ID" value="KRO40142.1"/>
    <property type="molecule type" value="Genomic_DNA"/>
</dbReference>
<dbReference type="InterPro" id="IPR004769">
    <property type="entry name" value="Pur_lyase"/>
</dbReference>
<keyword evidence="7 13" id="KW-0456">Lyase</keyword>
<gene>
    <name evidence="16" type="ORF">ABR63_05945</name>
</gene>
<feature type="domain" description="Fumarate lyase N-terminal" evidence="14">
    <location>
        <begin position="25"/>
        <end position="308"/>
    </location>
</feature>
<reference evidence="17" key="1">
    <citation type="submission" date="2015-10" db="EMBL/GenBank/DDBJ databases">
        <title>Metagenome-Assembled Genomes uncover a global brackish microbiome.</title>
        <authorList>
            <person name="Hugerth L.W."/>
            <person name="Larsson J."/>
            <person name="Alneberg J."/>
            <person name="Lindh M.V."/>
            <person name="Legrand C."/>
            <person name="Pinhassi J."/>
            <person name="Andersson A."/>
        </authorList>
    </citation>
    <scope>NUCLEOTIDE SEQUENCE [LARGE SCALE GENOMIC DNA]</scope>
</reference>
<dbReference type="InterPro" id="IPR008948">
    <property type="entry name" value="L-Aspartase-like"/>
</dbReference>
<dbReference type="InterPro" id="IPR024083">
    <property type="entry name" value="Fumarase/histidase_N"/>
</dbReference>
<dbReference type="NCBIfam" id="TIGR00928">
    <property type="entry name" value="purB"/>
    <property type="match status" value="1"/>
</dbReference>
<comment type="pathway">
    <text evidence="1 13">Purine metabolism; IMP biosynthesis via de novo pathway; 5-amino-1-(5-phospho-D-ribosyl)imidazole-4-carboxamide from 5-amino-1-(5-phospho-D-ribosyl)imidazole-4-carboxylate: step 2/2.</text>
</comment>